<comment type="similarity">
    <text evidence="2">Belongs to the HMG-CoA lyase family.</text>
</comment>
<dbReference type="OrthoDB" id="10253869at2759"/>
<dbReference type="UniPathway" id="UPA00896">
    <property type="reaction ID" value="UER00863"/>
</dbReference>
<dbReference type="GO" id="GO:0046872">
    <property type="term" value="F:metal ion binding"/>
    <property type="evidence" value="ECO:0007669"/>
    <property type="project" value="UniProtKB-KW"/>
</dbReference>
<protein>
    <recommendedName>
        <fullName evidence="3">hydroxymethylglutaryl-CoA lyase</fullName>
        <ecNumber evidence="3">4.1.3.4</ecNumber>
    </recommendedName>
</protein>
<evidence type="ECO:0000313" key="8">
    <source>
        <dbReference type="EMBL" id="KIV78546.1"/>
    </source>
</evidence>
<dbReference type="FunFam" id="3.20.20.70:FF:000201">
    <property type="entry name" value="Hydroxymethylglutaryl-CoA lyase"/>
    <property type="match status" value="1"/>
</dbReference>
<dbReference type="SUPFAM" id="SSF51569">
    <property type="entry name" value="Aldolase"/>
    <property type="match status" value="1"/>
</dbReference>
<dbReference type="GO" id="GO:0004419">
    <property type="term" value="F:hydroxymethylglutaryl-CoA lyase activity"/>
    <property type="evidence" value="ECO:0007669"/>
    <property type="project" value="UniProtKB-EC"/>
</dbReference>
<dbReference type="EC" id="4.1.3.4" evidence="3"/>
<dbReference type="GO" id="GO:0046951">
    <property type="term" value="P:ketone body biosynthetic process"/>
    <property type="evidence" value="ECO:0007669"/>
    <property type="project" value="TreeGrafter"/>
</dbReference>
<accession>A0A0D1WTV4</accession>
<dbReference type="InterPro" id="IPR029045">
    <property type="entry name" value="ClpP/crotonase-like_dom_sf"/>
</dbReference>
<dbReference type="PROSITE" id="PS01062">
    <property type="entry name" value="HMG_COA_LYASE"/>
    <property type="match status" value="1"/>
</dbReference>
<dbReference type="GO" id="GO:0006552">
    <property type="term" value="P:L-leucine catabolic process"/>
    <property type="evidence" value="ECO:0007669"/>
    <property type="project" value="TreeGrafter"/>
</dbReference>
<feature type="domain" description="Pyruvate carboxyltransferase" evidence="7">
    <location>
        <begin position="13"/>
        <end position="286"/>
    </location>
</feature>
<dbReference type="PANTHER" id="PTHR42738">
    <property type="entry name" value="HYDROXYMETHYLGLUTARYL-COA LYASE"/>
    <property type="match status" value="1"/>
</dbReference>
<name>A0A0D1WTV4_9EURO</name>
<dbReference type="CDD" id="cd07938">
    <property type="entry name" value="DRE_TIM_HMGL"/>
    <property type="match status" value="1"/>
</dbReference>
<evidence type="ECO:0000256" key="4">
    <source>
        <dbReference type="ARBA" id="ARBA00022723"/>
    </source>
</evidence>
<dbReference type="CDD" id="cd06558">
    <property type="entry name" value="crotonase-like"/>
    <property type="match status" value="1"/>
</dbReference>
<evidence type="ECO:0000259" key="7">
    <source>
        <dbReference type="PROSITE" id="PS50991"/>
    </source>
</evidence>
<dbReference type="HOGENOM" id="CLU_022138_4_1_1"/>
<dbReference type="EMBL" id="KN846953">
    <property type="protein sequence ID" value="KIV78546.1"/>
    <property type="molecule type" value="Genomic_DNA"/>
</dbReference>
<sequence length="610" mass="65293">MAVVSAAEALPSVRIVEVGPRDGLQNVNNTIPTSVKLDLIHRLLQTGLKTVEVTSIVSPKAIPQLADCRKVLSDAKLRSLLPDNSLRLPVLVPNTKSLSVAIDNGVREVAVFVSATEGFSRANIRASVEEGLSRAKDVARRATKAGLAVRGYVSCIFADPYDGPTKPEAVLKVVEQLLNMGCYEVSLGDTLGVGTAADTKSLIEYLRQHGIPLHKLAGHFHDTYGQAVSNVWQAYTCGIRVFDCSVAGLGGCPYAPGAKGNVATEDVVYLFEQAGIPTGINLMKLMEAGVWISGQLRKPNSSRAGAALAAKSQNATKSHGLKHTDALDWRLVTTTDGLKIYQSGSNVKIMLTRPQNGNALTISMISELTEFFTRAKTDITIWRIAIQGTGRFFCTGMDLGKNTSPVAQTKTESDAQYDRLTRLFEAIDTAPQVTIACINGAAFGGGVGLAFACDIRVAAAGATMTLSEVKLGLCPATISKYVIREWGLAFAREAMLSARPVTPSELKALGVIVQVVENVDDGGELSRALDSYLLRLKVAAPRASSMCKELVRLEWKEAGSPEQGSGLKTLFDEMMRADGEAAFGLQQFQSGVKSPSWDELLLPRAVRAKL</sequence>
<proteinExistence type="inferred from homology"/>
<dbReference type="InterPro" id="IPR043594">
    <property type="entry name" value="HMGL"/>
</dbReference>
<comment type="catalytic activity">
    <reaction evidence="6">
        <text>(3S)-3-hydroxy-3-methylglutaryl-CoA = acetoacetate + acetyl-CoA</text>
        <dbReference type="Rhea" id="RHEA:24404"/>
        <dbReference type="ChEBI" id="CHEBI:13705"/>
        <dbReference type="ChEBI" id="CHEBI:43074"/>
        <dbReference type="ChEBI" id="CHEBI:57288"/>
        <dbReference type="EC" id="4.1.3.4"/>
    </reaction>
</comment>
<keyword evidence="4" id="KW-0479">Metal-binding</keyword>
<reference evidence="8 9" key="1">
    <citation type="submission" date="2015-01" db="EMBL/GenBank/DDBJ databases">
        <title>The Genome Sequence of Exophiala sideris CBS121828.</title>
        <authorList>
            <consortium name="The Broad Institute Genomics Platform"/>
            <person name="Cuomo C."/>
            <person name="de Hoog S."/>
            <person name="Gorbushina A."/>
            <person name="Stielow B."/>
            <person name="Teixiera M."/>
            <person name="Abouelleil A."/>
            <person name="Chapman S.B."/>
            <person name="Priest M."/>
            <person name="Young S.K."/>
            <person name="Wortman J."/>
            <person name="Nusbaum C."/>
            <person name="Birren B."/>
        </authorList>
    </citation>
    <scope>NUCLEOTIDE SEQUENCE [LARGE SCALE GENOMIC DNA]</scope>
    <source>
        <strain evidence="8 9">CBS 121828</strain>
    </source>
</reference>
<dbReference type="Gene3D" id="3.90.226.10">
    <property type="entry name" value="2-enoyl-CoA Hydratase, Chain A, domain 1"/>
    <property type="match status" value="1"/>
</dbReference>
<dbReference type="InterPro" id="IPR000138">
    <property type="entry name" value="HMG_CoA_lyase_AS"/>
</dbReference>
<evidence type="ECO:0000256" key="6">
    <source>
        <dbReference type="ARBA" id="ARBA00049877"/>
    </source>
</evidence>
<dbReference type="PROSITE" id="PS50991">
    <property type="entry name" value="PYR_CT"/>
    <property type="match status" value="1"/>
</dbReference>
<dbReference type="InterPro" id="IPR013785">
    <property type="entry name" value="Aldolase_TIM"/>
</dbReference>
<dbReference type="Pfam" id="PF00378">
    <property type="entry name" value="ECH_1"/>
    <property type="match status" value="1"/>
</dbReference>
<organism evidence="8 9">
    <name type="scientific">Exophiala sideris</name>
    <dbReference type="NCBI Taxonomy" id="1016849"/>
    <lineage>
        <taxon>Eukaryota</taxon>
        <taxon>Fungi</taxon>
        <taxon>Dikarya</taxon>
        <taxon>Ascomycota</taxon>
        <taxon>Pezizomycotina</taxon>
        <taxon>Eurotiomycetes</taxon>
        <taxon>Chaetothyriomycetidae</taxon>
        <taxon>Chaetothyriales</taxon>
        <taxon>Herpotrichiellaceae</taxon>
        <taxon>Exophiala</taxon>
    </lineage>
</organism>
<gene>
    <name evidence="8" type="ORF">PV11_06191</name>
</gene>
<comment type="pathway">
    <text evidence="1">Metabolic intermediate metabolism; (S)-3-hydroxy-3-methylglutaryl-CoA degradation; acetoacetate from (S)-3-hydroxy-3-methylglutaryl-CoA: step 1/1.</text>
</comment>
<dbReference type="NCBIfam" id="NF004283">
    <property type="entry name" value="PRK05692.1"/>
    <property type="match status" value="1"/>
</dbReference>
<evidence type="ECO:0000256" key="5">
    <source>
        <dbReference type="ARBA" id="ARBA00023239"/>
    </source>
</evidence>
<dbReference type="InterPro" id="IPR000891">
    <property type="entry name" value="PYR_CT"/>
</dbReference>
<keyword evidence="5" id="KW-0456">Lyase</keyword>
<dbReference type="Proteomes" id="UP000053599">
    <property type="component" value="Unassembled WGS sequence"/>
</dbReference>
<evidence type="ECO:0000256" key="2">
    <source>
        <dbReference type="ARBA" id="ARBA00009405"/>
    </source>
</evidence>
<dbReference type="Gene3D" id="3.20.20.70">
    <property type="entry name" value="Aldolase class I"/>
    <property type="match status" value="1"/>
</dbReference>
<evidence type="ECO:0000313" key="9">
    <source>
        <dbReference type="Proteomes" id="UP000053599"/>
    </source>
</evidence>
<dbReference type="SUPFAM" id="SSF52096">
    <property type="entry name" value="ClpP/crotonase"/>
    <property type="match status" value="1"/>
</dbReference>
<dbReference type="PANTHER" id="PTHR42738:SF17">
    <property type="entry name" value="HYDROXYMETHYLGLUTARYL-COA LYASE"/>
    <property type="match status" value="1"/>
</dbReference>
<dbReference type="STRING" id="1016849.A0A0D1WTV4"/>
<dbReference type="Pfam" id="PF00682">
    <property type="entry name" value="HMGL-like"/>
    <property type="match status" value="1"/>
</dbReference>
<evidence type="ECO:0000256" key="1">
    <source>
        <dbReference type="ARBA" id="ARBA00005143"/>
    </source>
</evidence>
<dbReference type="AlphaFoldDB" id="A0A0D1WTV4"/>
<evidence type="ECO:0000256" key="3">
    <source>
        <dbReference type="ARBA" id="ARBA00012910"/>
    </source>
</evidence>
<dbReference type="InterPro" id="IPR001753">
    <property type="entry name" value="Enoyl-CoA_hydra/iso"/>
</dbReference>